<dbReference type="InterPro" id="IPR000089">
    <property type="entry name" value="Biotin_lipoyl"/>
</dbReference>
<dbReference type="GO" id="GO:0005759">
    <property type="term" value="C:mitochondrial matrix"/>
    <property type="evidence" value="ECO:0007669"/>
    <property type="project" value="UniProtKB-SubCell"/>
</dbReference>
<evidence type="ECO:0000256" key="4">
    <source>
        <dbReference type="ARBA" id="ARBA00022946"/>
    </source>
</evidence>
<evidence type="ECO:0000256" key="3">
    <source>
        <dbReference type="ARBA" id="ARBA00022823"/>
    </source>
</evidence>
<keyword evidence="5" id="KW-0496">Mitochondrion</keyword>
<dbReference type="PROSITE" id="PS00189">
    <property type="entry name" value="LIPOYL"/>
    <property type="match status" value="1"/>
</dbReference>
<dbReference type="PROSITE" id="PS51826">
    <property type="entry name" value="PSBD"/>
    <property type="match status" value="1"/>
</dbReference>
<evidence type="ECO:0000256" key="5">
    <source>
        <dbReference type="ARBA" id="ARBA00023128"/>
    </source>
</evidence>
<accession>I2GZN5</accession>
<dbReference type="GeneID" id="14494722"/>
<name>I2GZN5_HENB6</name>
<dbReference type="HOGENOM" id="CLU_035825_2_1_1"/>
<evidence type="ECO:0000313" key="13">
    <source>
        <dbReference type="Proteomes" id="UP000002866"/>
    </source>
</evidence>
<evidence type="ECO:0000256" key="1">
    <source>
        <dbReference type="ARBA" id="ARBA00004305"/>
    </source>
</evidence>
<evidence type="ECO:0000259" key="10">
    <source>
        <dbReference type="PROSITE" id="PS50968"/>
    </source>
</evidence>
<dbReference type="Gene3D" id="4.10.320.10">
    <property type="entry name" value="E3-binding domain"/>
    <property type="match status" value="1"/>
</dbReference>
<feature type="domain" description="Lipoyl-binding" evidence="10">
    <location>
        <begin position="30"/>
        <end position="106"/>
    </location>
</feature>
<proteinExistence type="inferred from homology"/>
<dbReference type="InterPro" id="IPR045257">
    <property type="entry name" value="E2/Pdx1"/>
</dbReference>
<dbReference type="FunFam" id="2.40.50.100:FF:000010">
    <property type="entry name" value="Acetyltransferase component of pyruvate dehydrogenase complex"/>
    <property type="match status" value="1"/>
</dbReference>
<evidence type="ECO:0000313" key="12">
    <source>
        <dbReference type="EMBL" id="CCH59587.1"/>
    </source>
</evidence>
<feature type="region of interest" description="Disordered" evidence="9">
    <location>
        <begin position="232"/>
        <end position="273"/>
    </location>
</feature>
<dbReference type="OMA" id="NRFEVYD"/>
<feature type="compositionally biased region" description="Low complexity" evidence="9">
    <location>
        <begin position="130"/>
        <end position="142"/>
    </location>
</feature>
<feature type="region of interest" description="Disordered" evidence="9">
    <location>
        <begin position="126"/>
        <end position="161"/>
    </location>
</feature>
<comment type="function">
    <text evidence="6">Required for anchoring dihydrolipoamide dehydrogenase (E3) to the dihydrolipoamide transacetylase (E2) core of the pyruvate dehydrogenase complexes of eukaryotes. This specific binding is essential for a functional PDH complex.</text>
</comment>
<dbReference type="InterPro" id="IPR004167">
    <property type="entry name" value="PSBD"/>
</dbReference>
<dbReference type="SUPFAM" id="SSF47005">
    <property type="entry name" value="Peripheral subunit-binding domain of 2-oxo acid dehydrogenase complex"/>
    <property type="match status" value="1"/>
</dbReference>
<reference evidence="12 13" key="1">
    <citation type="journal article" date="2011" name="Proc. Natl. Acad. Sci. U.S.A.">
        <title>Evolutionary erosion of yeast sex chromosomes by mating-type switching accidents.</title>
        <authorList>
            <person name="Gordon J.L."/>
            <person name="Armisen D."/>
            <person name="Proux-Wera E."/>
            <person name="Oheigeartaigh S.S."/>
            <person name="Byrne K.P."/>
            <person name="Wolfe K.H."/>
        </authorList>
    </citation>
    <scope>NUCLEOTIDE SEQUENCE [LARGE SCALE GENOMIC DNA]</scope>
    <source>
        <strain evidence="13">ATCC 34711 / CBS 6284 / DSM 70876 / NBRC 10599 / NRRL Y-10934 / UCD 77-7</strain>
    </source>
</reference>
<keyword evidence="4" id="KW-0809">Transit peptide</keyword>
<dbReference type="InterPro" id="IPR011053">
    <property type="entry name" value="Single_hybrid_motif"/>
</dbReference>
<evidence type="ECO:0000256" key="6">
    <source>
        <dbReference type="ARBA" id="ARBA00059875"/>
    </source>
</evidence>
<dbReference type="KEGG" id="tbl:TBLA_0B07710"/>
<evidence type="ECO:0000256" key="2">
    <source>
        <dbReference type="ARBA" id="ARBA00007317"/>
    </source>
</evidence>
<dbReference type="PROSITE" id="PS50968">
    <property type="entry name" value="BIOTINYL_LIPOYL"/>
    <property type="match status" value="1"/>
</dbReference>
<evidence type="ECO:0000259" key="11">
    <source>
        <dbReference type="PROSITE" id="PS51826"/>
    </source>
</evidence>
<feature type="domain" description="Peripheral subunit-binding (PSBD)" evidence="11">
    <location>
        <begin position="165"/>
        <end position="206"/>
    </location>
</feature>
<keyword evidence="3" id="KW-0450">Lipoyl</keyword>
<comment type="subcellular location">
    <subcellularLocation>
        <location evidence="1">Mitochondrion matrix</location>
    </subcellularLocation>
</comment>
<organism evidence="12 13">
    <name type="scientific">Henningerozyma blattae (strain ATCC 34711 / CBS 6284 / DSM 70876 / NBRC 10599 / NRRL Y-10934 / UCD 77-7)</name>
    <name type="common">Yeast</name>
    <name type="synonym">Tetrapisispora blattae</name>
    <dbReference type="NCBI Taxonomy" id="1071380"/>
    <lineage>
        <taxon>Eukaryota</taxon>
        <taxon>Fungi</taxon>
        <taxon>Dikarya</taxon>
        <taxon>Ascomycota</taxon>
        <taxon>Saccharomycotina</taxon>
        <taxon>Saccharomycetes</taxon>
        <taxon>Saccharomycetales</taxon>
        <taxon>Saccharomycetaceae</taxon>
        <taxon>Henningerozyma</taxon>
    </lineage>
</organism>
<keyword evidence="13" id="KW-1185">Reference proteome</keyword>
<dbReference type="InterPro" id="IPR036625">
    <property type="entry name" value="E3-bd_dom_sf"/>
</dbReference>
<dbReference type="AlphaFoldDB" id="I2GZN5"/>
<dbReference type="STRING" id="1071380.I2GZN5"/>
<evidence type="ECO:0000256" key="7">
    <source>
        <dbReference type="ARBA" id="ARBA00065810"/>
    </source>
</evidence>
<dbReference type="Proteomes" id="UP000002866">
    <property type="component" value="Chromosome 2"/>
</dbReference>
<dbReference type="CDD" id="cd06849">
    <property type="entry name" value="lipoyl_domain"/>
    <property type="match status" value="1"/>
</dbReference>
<dbReference type="FunCoup" id="I2GZN5">
    <property type="interactions" value="140"/>
</dbReference>
<dbReference type="InParanoid" id="I2GZN5"/>
<gene>
    <name evidence="12" type="primary">TBLA0B07710</name>
    <name evidence="12" type="ORF">TBLA_0B07710</name>
</gene>
<dbReference type="Pfam" id="PF00364">
    <property type="entry name" value="Biotin_lipoyl"/>
    <property type="match status" value="1"/>
</dbReference>
<feature type="compositionally biased region" description="Basic and acidic residues" evidence="9">
    <location>
        <begin position="249"/>
        <end position="272"/>
    </location>
</feature>
<comment type="similarity">
    <text evidence="2">Belongs to the 2-oxoacid dehydrogenase family.</text>
</comment>
<dbReference type="FunFam" id="4.10.320.10:FF:000017">
    <property type="entry name" value="Pyruvate dehydrogenase complex protein X component, mitochondrial"/>
    <property type="match status" value="1"/>
</dbReference>
<dbReference type="PANTHER" id="PTHR23151:SF82">
    <property type="entry name" value="PYRUVATE DEHYDROGENASE COMPLEX PROTEIN X COMPONENT, MITOCHONDRIAL"/>
    <property type="match status" value="1"/>
</dbReference>
<protein>
    <recommendedName>
        <fullName evidence="8">Dihydrolipoamide dehydrogenase-binding protein of pyruvate dehydrogenase complex</fullName>
    </recommendedName>
</protein>
<dbReference type="GO" id="GO:0006086">
    <property type="term" value="P:pyruvate decarboxylation to acetyl-CoA"/>
    <property type="evidence" value="ECO:0007669"/>
    <property type="project" value="InterPro"/>
</dbReference>
<dbReference type="Gene3D" id="2.40.50.100">
    <property type="match status" value="1"/>
</dbReference>
<dbReference type="GO" id="GO:0004742">
    <property type="term" value="F:dihydrolipoyllysine-residue acetyltransferase activity"/>
    <property type="evidence" value="ECO:0007669"/>
    <property type="project" value="TreeGrafter"/>
</dbReference>
<dbReference type="InterPro" id="IPR003016">
    <property type="entry name" value="2-oxoA_DH_lipoyl-BS"/>
</dbReference>
<dbReference type="OrthoDB" id="202158at2759"/>
<feature type="compositionally biased region" description="Polar residues" evidence="9">
    <location>
        <begin position="232"/>
        <end position="245"/>
    </location>
</feature>
<dbReference type="eggNOG" id="KOG0557">
    <property type="taxonomic scope" value="Eukaryota"/>
</dbReference>
<dbReference type="RefSeq" id="XP_004179106.1">
    <property type="nucleotide sequence ID" value="XM_004179058.1"/>
</dbReference>
<dbReference type="SUPFAM" id="SSF51230">
    <property type="entry name" value="Single hybrid motif"/>
    <property type="match status" value="1"/>
</dbReference>
<comment type="subunit">
    <text evidence="7">Eukaryotic pyruvate dehydrogenase (PDH) complexes are organized as a core consisting of the oligomeric dihydrolipoamide acetyl-transferase (E2), around which are arranged multiple copies of pyruvate dehydrogenase (E1), dihydrolipoamide dehydrogenase (E3) and protein X (E3BP) bound by non-covalent bonds.</text>
</comment>
<evidence type="ECO:0000256" key="9">
    <source>
        <dbReference type="SAM" id="MobiDB-lite"/>
    </source>
</evidence>
<dbReference type="PANTHER" id="PTHR23151">
    <property type="entry name" value="DIHYDROLIPOAMIDE ACETYL/SUCCINYL-TRANSFERASE-RELATED"/>
    <property type="match status" value="1"/>
</dbReference>
<dbReference type="EMBL" id="HE806317">
    <property type="protein sequence ID" value="CCH59587.1"/>
    <property type="molecule type" value="Genomic_DNA"/>
</dbReference>
<evidence type="ECO:0000256" key="8">
    <source>
        <dbReference type="ARBA" id="ARBA00083110"/>
    </source>
</evidence>
<sequence length="435" mass="47830">MLRSSVLRVSRGATTIISRNIHTSRFLLDAQPFLMPAMSPTMEKGGIVSWKFKPGETFSAGDVLLEVETDKAQIDVEAQDDGKMAKIVVEEGKSNVDVGTVIAYLAEPEDDISSLTFPDAPAAPIKKASSDAASNAPASADATPKVSQEKNTNENVLQDANKDQTFFPSVEILLHENGISRETALQSIKATGANGKLLKGDVLAYLGKIPQESVTSIAQFIKSGEKLDLSNIQLKDTKPDTTSSAAPAKDSKEETASKAEVESKENPVEKKAPPKFIDLEETFSFIVTENPTFEELDNVIHSFIYKNFALAHSDPLVNTNSVLYDPLFESLLTSEPNQPRFTSTYTLLPVKTSAPKLNRYSKRDLFDELSTSPSNKFILNKKSSTLDEIDLLDEQPVKEKGQKYLLSLNVKVDMKYADSVERANRFIERVGKLNF</sequence>
<dbReference type="GO" id="GO:0045254">
    <property type="term" value="C:pyruvate dehydrogenase complex"/>
    <property type="evidence" value="ECO:0007669"/>
    <property type="project" value="InterPro"/>
</dbReference>